<dbReference type="Proteomes" id="UP000230167">
    <property type="component" value="Unassembled WGS sequence"/>
</dbReference>
<reference evidence="2 3" key="1">
    <citation type="journal article" date="2017" name="Front. Microbiol.">
        <title>Double-Face Meets the Bacterial World: The Opportunistic Pathogen Stenotrophomonas maltophilia.</title>
        <authorList>
            <person name="Lira F."/>
            <person name="Berg G."/>
            <person name="Martinez J.L."/>
        </authorList>
    </citation>
    <scope>NUCLEOTIDE SEQUENCE [LARGE SCALE GENOMIC DNA]</scope>
    <source>
        <strain evidence="2 3">EA1</strain>
    </source>
</reference>
<dbReference type="AlphaFoldDB" id="A0A2J0U4R9"/>
<organism evidence="2 3">
    <name type="scientific">Stenotrophomonas maltophilia</name>
    <name type="common">Pseudomonas maltophilia</name>
    <name type="synonym">Xanthomonas maltophilia</name>
    <dbReference type="NCBI Taxonomy" id="40324"/>
    <lineage>
        <taxon>Bacteria</taxon>
        <taxon>Pseudomonadati</taxon>
        <taxon>Pseudomonadota</taxon>
        <taxon>Gammaproteobacteria</taxon>
        <taxon>Lysobacterales</taxon>
        <taxon>Lysobacteraceae</taxon>
        <taxon>Stenotrophomonas</taxon>
        <taxon>Stenotrophomonas maltophilia group</taxon>
    </lineage>
</organism>
<dbReference type="InterPro" id="IPR043749">
    <property type="entry name" value="DUF5694"/>
</dbReference>
<dbReference type="RefSeq" id="WP_100442245.1">
    <property type="nucleotide sequence ID" value="NZ_CBCPIZ010000034.1"/>
</dbReference>
<proteinExistence type="predicted"/>
<sequence>MFARLGSLIILSLCSTGALAADASYRPAFRPDQLKGPPAGRPNEVLVLATTHLSGLPKSFQPASLEPLLQRLVAWKPELIATEDLSGLQCDFMRRYPARYAESVATYCFDTTAAQAATGLDVVAANTQAERLLATWPSNPAPAQRRRLAALFLAAGERGSAQVQWLRLPASERRDGDGLTPALVEILDKGLVRRNETNLIAAEVAARLGHERLWAVDDHTADSPTPAEDEAAASAAITGAWKNAHTQARMDADERLVADLDKPGGVMALYRAYNDPTAAMTAYQSDFGATLVEPSPKAFGRMYVGYWETRNLRMVANMRDVLGQHPGSRMLAIVGASHKGYYEAYLNQMHDVNLVSSDEVLR</sequence>
<keyword evidence="1" id="KW-0732">Signal</keyword>
<feature type="chain" id="PRO_5014352054" description="TraB/GumN family protein" evidence="1">
    <location>
        <begin position="21"/>
        <end position="362"/>
    </location>
</feature>
<dbReference type="OrthoDB" id="69432at2"/>
<protein>
    <recommendedName>
        <fullName evidence="4">TraB/GumN family protein</fullName>
    </recommendedName>
</protein>
<evidence type="ECO:0000256" key="1">
    <source>
        <dbReference type="SAM" id="SignalP"/>
    </source>
</evidence>
<feature type="signal peptide" evidence="1">
    <location>
        <begin position="1"/>
        <end position="20"/>
    </location>
</feature>
<accession>A0A2J0U4R9</accession>
<evidence type="ECO:0000313" key="2">
    <source>
        <dbReference type="EMBL" id="PJL23968.1"/>
    </source>
</evidence>
<name>A0A2J0U4R9_STEMA</name>
<gene>
    <name evidence="2" type="ORF">B9Y64_20590</name>
</gene>
<evidence type="ECO:0000313" key="3">
    <source>
        <dbReference type="Proteomes" id="UP000230167"/>
    </source>
</evidence>
<dbReference type="Pfam" id="PF18950">
    <property type="entry name" value="DUF5694"/>
    <property type="match status" value="1"/>
</dbReference>
<comment type="caution">
    <text evidence="2">The sequence shown here is derived from an EMBL/GenBank/DDBJ whole genome shotgun (WGS) entry which is preliminary data.</text>
</comment>
<dbReference type="EMBL" id="NEQV01000009">
    <property type="protein sequence ID" value="PJL23968.1"/>
    <property type="molecule type" value="Genomic_DNA"/>
</dbReference>
<evidence type="ECO:0008006" key="4">
    <source>
        <dbReference type="Google" id="ProtNLM"/>
    </source>
</evidence>